<organism evidence="3 4">
    <name type="scientific">Ciona intestinalis</name>
    <name type="common">Transparent sea squirt</name>
    <name type="synonym">Ascidia intestinalis</name>
    <dbReference type="NCBI Taxonomy" id="7719"/>
    <lineage>
        <taxon>Eukaryota</taxon>
        <taxon>Metazoa</taxon>
        <taxon>Chordata</taxon>
        <taxon>Tunicata</taxon>
        <taxon>Ascidiacea</taxon>
        <taxon>Phlebobranchia</taxon>
        <taxon>Cionidae</taxon>
        <taxon>Ciona</taxon>
    </lineage>
</organism>
<evidence type="ECO:0000313" key="3">
    <source>
        <dbReference type="Ensembl" id="ENSCINP00000033380.1"/>
    </source>
</evidence>
<dbReference type="GeneTree" id="ENSGT00660000097407"/>
<accession>H2XUP6</accession>
<name>H2XUP6_CIOIN</name>
<dbReference type="OMA" id="PYVANEV"/>
<dbReference type="RefSeq" id="XP_004227374.1">
    <property type="nucleotide sequence ID" value="XM_004227326.4"/>
</dbReference>
<sequence length="140" mass="15446">MVLSTVFPGDDEDDTSIGSGWNNSVSDNGNHTSNQVTTVLSSIGRLNDKPYVANEVTTAYPAVSDSDLFPNYTASKTILAVVTVIAILALVLFALATVRYWFSHKGSYYVTEFTEVQTLKKKPTKMVNIHELQPSKEWLL</sequence>
<reference evidence="4" key="1">
    <citation type="journal article" date="2002" name="Science">
        <title>The draft genome of Ciona intestinalis: insights into chordate and vertebrate origins.</title>
        <authorList>
            <person name="Dehal P."/>
            <person name="Satou Y."/>
            <person name="Campbell R.K."/>
            <person name="Chapman J."/>
            <person name="Degnan B."/>
            <person name="De Tomaso A."/>
            <person name="Davidson B."/>
            <person name="Di Gregorio A."/>
            <person name="Gelpke M."/>
            <person name="Goodstein D.M."/>
            <person name="Harafuji N."/>
            <person name="Hastings K.E."/>
            <person name="Ho I."/>
            <person name="Hotta K."/>
            <person name="Huang W."/>
            <person name="Kawashima T."/>
            <person name="Lemaire P."/>
            <person name="Martinez D."/>
            <person name="Meinertzhagen I.A."/>
            <person name="Necula S."/>
            <person name="Nonaka M."/>
            <person name="Putnam N."/>
            <person name="Rash S."/>
            <person name="Saiga H."/>
            <person name="Satake M."/>
            <person name="Terry A."/>
            <person name="Yamada L."/>
            <person name="Wang H.G."/>
            <person name="Awazu S."/>
            <person name="Azumi K."/>
            <person name="Boore J."/>
            <person name="Branno M."/>
            <person name="Chin-Bow S."/>
            <person name="DeSantis R."/>
            <person name="Doyle S."/>
            <person name="Francino P."/>
            <person name="Keys D.N."/>
            <person name="Haga S."/>
            <person name="Hayashi H."/>
            <person name="Hino K."/>
            <person name="Imai K.S."/>
            <person name="Inaba K."/>
            <person name="Kano S."/>
            <person name="Kobayashi K."/>
            <person name="Kobayashi M."/>
            <person name="Lee B.I."/>
            <person name="Makabe K.W."/>
            <person name="Manohar C."/>
            <person name="Matassi G."/>
            <person name="Medina M."/>
            <person name="Mochizuki Y."/>
            <person name="Mount S."/>
            <person name="Morishita T."/>
            <person name="Miura S."/>
            <person name="Nakayama A."/>
            <person name="Nishizaka S."/>
            <person name="Nomoto H."/>
            <person name="Ohta F."/>
            <person name="Oishi K."/>
            <person name="Rigoutsos I."/>
            <person name="Sano M."/>
            <person name="Sasaki A."/>
            <person name="Sasakura Y."/>
            <person name="Shoguchi E."/>
            <person name="Shin-i T."/>
            <person name="Spagnuolo A."/>
            <person name="Stainier D."/>
            <person name="Suzuki M.M."/>
            <person name="Tassy O."/>
            <person name="Takatori N."/>
            <person name="Tokuoka M."/>
            <person name="Yagi K."/>
            <person name="Yoshizaki F."/>
            <person name="Wada S."/>
            <person name="Zhang C."/>
            <person name="Hyatt P.D."/>
            <person name="Larimer F."/>
            <person name="Detter C."/>
            <person name="Doggett N."/>
            <person name="Glavina T."/>
            <person name="Hawkins T."/>
            <person name="Richardson P."/>
            <person name="Lucas S."/>
            <person name="Kohara Y."/>
            <person name="Levine M."/>
            <person name="Satoh N."/>
            <person name="Rokhsar D.S."/>
        </authorList>
    </citation>
    <scope>NUCLEOTIDE SEQUENCE [LARGE SCALE GENOMIC DNA]</scope>
</reference>
<dbReference type="HOGENOM" id="CLU_1834450_0_0_1"/>
<dbReference type="Proteomes" id="UP000008144">
    <property type="component" value="Unassembled WGS sequence"/>
</dbReference>
<evidence type="ECO:0000256" key="2">
    <source>
        <dbReference type="SAM" id="Phobius"/>
    </source>
</evidence>
<dbReference type="Ensembl" id="ENSCINT00000031908.1">
    <property type="protein sequence ID" value="ENSCINP00000033380.1"/>
    <property type="gene ID" value="ENSCING00000023292.1"/>
</dbReference>
<gene>
    <name evidence="3" type="primary">LOC101242496</name>
</gene>
<keyword evidence="2" id="KW-0812">Transmembrane</keyword>
<evidence type="ECO:0000256" key="1">
    <source>
        <dbReference type="SAM" id="MobiDB-lite"/>
    </source>
</evidence>
<feature type="region of interest" description="Disordered" evidence="1">
    <location>
        <begin position="1"/>
        <end position="30"/>
    </location>
</feature>
<reference evidence="3" key="2">
    <citation type="submission" date="2025-08" db="UniProtKB">
        <authorList>
            <consortium name="Ensembl"/>
        </authorList>
    </citation>
    <scope>IDENTIFICATION</scope>
</reference>
<protein>
    <submittedName>
        <fullName evidence="3">Uncharacterized LOC101242496</fullName>
    </submittedName>
</protein>
<keyword evidence="2" id="KW-0472">Membrane</keyword>
<keyword evidence="4" id="KW-1185">Reference proteome</keyword>
<dbReference type="AlphaFoldDB" id="H2XUP6"/>
<keyword evidence="2" id="KW-1133">Transmembrane helix</keyword>
<evidence type="ECO:0000313" key="4">
    <source>
        <dbReference type="Proteomes" id="UP000008144"/>
    </source>
</evidence>
<accession>A0A1W2WLJ7</accession>
<feature type="compositionally biased region" description="Polar residues" evidence="1">
    <location>
        <begin position="16"/>
        <end position="30"/>
    </location>
</feature>
<dbReference type="InParanoid" id="H2XUP6"/>
<feature type="transmembrane region" description="Helical" evidence="2">
    <location>
        <begin position="78"/>
        <end position="102"/>
    </location>
</feature>
<reference evidence="3" key="3">
    <citation type="submission" date="2025-09" db="UniProtKB">
        <authorList>
            <consortium name="Ensembl"/>
        </authorList>
    </citation>
    <scope>IDENTIFICATION</scope>
</reference>
<proteinExistence type="predicted"/>
<dbReference type="GeneID" id="101242496"/>
<dbReference type="KEGG" id="cin:101242496"/>